<evidence type="ECO:0000256" key="1">
    <source>
        <dbReference type="SAM" id="MobiDB-lite"/>
    </source>
</evidence>
<reference evidence="2 3" key="1">
    <citation type="submission" date="2019-03" db="EMBL/GenBank/DDBJ databases">
        <title>First draft genome of Liparis tanakae, snailfish: a comprehensive survey of snailfish specific genes.</title>
        <authorList>
            <person name="Kim W."/>
            <person name="Song I."/>
            <person name="Jeong J.-H."/>
            <person name="Kim D."/>
            <person name="Kim S."/>
            <person name="Ryu S."/>
            <person name="Song J.Y."/>
            <person name="Lee S.K."/>
        </authorList>
    </citation>
    <scope>NUCLEOTIDE SEQUENCE [LARGE SCALE GENOMIC DNA]</scope>
    <source>
        <tissue evidence="2">Muscle</tissue>
    </source>
</reference>
<keyword evidence="3" id="KW-1185">Reference proteome</keyword>
<protein>
    <submittedName>
        <fullName evidence="2">Uncharacterized protein</fullName>
    </submittedName>
</protein>
<dbReference type="AlphaFoldDB" id="A0A4Z2FXL1"/>
<evidence type="ECO:0000313" key="3">
    <source>
        <dbReference type="Proteomes" id="UP000314294"/>
    </source>
</evidence>
<feature type="region of interest" description="Disordered" evidence="1">
    <location>
        <begin position="199"/>
        <end position="239"/>
    </location>
</feature>
<feature type="region of interest" description="Disordered" evidence="1">
    <location>
        <begin position="124"/>
        <end position="149"/>
    </location>
</feature>
<gene>
    <name evidence="2" type="ORF">EYF80_044196</name>
</gene>
<feature type="region of interest" description="Disordered" evidence="1">
    <location>
        <begin position="15"/>
        <end position="37"/>
    </location>
</feature>
<comment type="caution">
    <text evidence="2">The sequence shown here is derived from an EMBL/GenBank/DDBJ whole genome shotgun (WGS) entry which is preliminary data.</text>
</comment>
<name>A0A4Z2FXL1_9TELE</name>
<dbReference type="EMBL" id="SRLO01000836">
    <property type="protein sequence ID" value="TNN45610.1"/>
    <property type="molecule type" value="Genomic_DNA"/>
</dbReference>
<organism evidence="2 3">
    <name type="scientific">Liparis tanakae</name>
    <name type="common">Tanaka's snailfish</name>
    <dbReference type="NCBI Taxonomy" id="230148"/>
    <lineage>
        <taxon>Eukaryota</taxon>
        <taxon>Metazoa</taxon>
        <taxon>Chordata</taxon>
        <taxon>Craniata</taxon>
        <taxon>Vertebrata</taxon>
        <taxon>Euteleostomi</taxon>
        <taxon>Actinopterygii</taxon>
        <taxon>Neopterygii</taxon>
        <taxon>Teleostei</taxon>
        <taxon>Neoteleostei</taxon>
        <taxon>Acanthomorphata</taxon>
        <taxon>Eupercaria</taxon>
        <taxon>Perciformes</taxon>
        <taxon>Cottioidei</taxon>
        <taxon>Cottales</taxon>
        <taxon>Liparidae</taxon>
        <taxon>Liparis</taxon>
    </lineage>
</organism>
<accession>A0A4Z2FXL1</accession>
<proteinExistence type="predicted"/>
<dbReference type="Proteomes" id="UP000314294">
    <property type="component" value="Unassembled WGS sequence"/>
</dbReference>
<sequence>MGIQGTDEMELISRSVQRAPWGQQLEERSPTGAGRGVRFDSSCLSPLDTAGSGHPQQARALHWIGTSLGLARALCGPWRKGSAFWPQISRGGKLRSQNTEGAVMTPSQRNLLFCLRAVPTIPDDTARGQTRLNSEPLMNRREETQPPLSPSSFLFASKPATLCCALGSSDQSHKDIGDRACLQQMGLSIMRTWIRRPLSQSQTSNRNRGRVAESAQGMRGVSVGQLEEGRGRNRLQPKPKRRRASLCSLMSFQLPADCTKEAARWHAECTALFCLRCCLSLSLIKGNGPDEARGGGSDSAVCAEKYQQSAILQTEMSFRAEQHLLVVPLGVFLQEQSRSERPHHQRTPPVKSPLIKEASYCAVLFISPRITVSREPDSAAFRAEIMS</sequence>
<evidence type="ECO:0000313" key="2">
    <source>
        <dbReference type="EMBL" id="TNN45610.1"/>
    </source>
</evidence>